<dbReference type="KEGG" id="tcr:505163.50"/>
<dbReference type="AlphaFoldDB" id="Q4D2D2"/>
<dbReference type="RefSeq" id="XP_808536.1">
    <property type="nucleotide sequence ID" value="XM_803443.1"/>
</dbReference>
<proteinExistence type="predicted"/>
<dbReference type="InParanoid" id="Q4D2D2"/>
<feature type="compositionally biased region" description="Basic residues" evidence="1">
    <location>
        <begin position="121"/>
        <end position="138"/>
    </location>
</feature>
<feature type="region of interest" description="Disordered" evidence="1">
    <location>
        <begin position="119"/>
        <end position="149"/>
    </location>
</feature>
<feature type="transmembrane region" description="Helical" evidence="2">
    <location>
        <begin position="51"/>
        <end position="70"/>
    </location>
</feature>
<evidence type="ECO:0000256" key="1">
    <source>
        <dbReference type="SAM" id="MobiDB-lite"/>
    </source>
</evidence>
<evidence type="ECO:0000256" key="2">
    <source>
        <dbReference type="SAM" id="Phobius"/>
    </source>
</evidence>
<keyword evidence="2" id="KW-0812">Transmembrane</keyword>
<keyword evidence="4" id="KW-1185">Reference proteome</keyword>
<dbReference type="GeneID" id="3538967"/>
<dbReference type="Proteomes" id="UP000002296">
    <property type="component" value="Unassembled WGS sequence"/>
</dbReference>
<keyword evidence="2" id="KW-0472">Membrane</keyword>
<feature type="transmembrane region" description="Helical" evidence="2">
    <location>
        <begin position="6"/>
        <end position="30"/>
    </location>
</feature>
<accession>Q4D2D2</accession>
<gene>
    <name evidence="3" type="ORF">Tc00.1047053505163.50</name>
</gene>
<name>Q4D2D2_TRYCC</name>
<reference evidence="3 4" key="1">
    <citation type="journal article" date="2005" name="Science">
        <title>The genome sequence of Trypanosoma cruzi, etiologic agent of Chagas disease.</title>
        <authorList>
            <person name="El-Sayed N.M."/>
            <person name="Myler P.J."/>
            <person name="Bartholomeu D.C."/>
            <person name="Nilsson D."/>
            <person name="Aggarwal G."/>
            <person name="Tran A.N."/>
            <person name="Ghedin E."/>
            <person name="Worthey E.A."/>
            <person name="Delcher A.L."/>
            <person name="Blandin G."/>
            <person name="Westenberger S.J."/>
            <person name="Caler E."/>
            <person name="Cerqueira G.C."/>
            <person name="Branche C."/>
            <person name="Haas B."/>
            <person name="Anupama A."/>
            <person name="Arner E."/>
            <person name="Aslund L."/>
            <person name="Attipoe P."/>
            <person name="Bontempi E."/>
            <person name="Bringaud F."/>
            <person name="Burton P."/>
            <person name="Cadag E."/>
            <person name="Campbell D.A."/>
            <person name="Carrington M."/>
            <person name="Crabtree J."/>
            <person name="Darban H."/>
            <person name="da Silveira J.F."/>
            <person name="de Jong P."/>
            <person name="Edwards K."/>
            <person name="Englund P.T."/>
            <person name="Fazelina G."/>
            <person name="Feldblyum T."/>
            <person name="Ferella M."/>
            <person name="Frasch A.C."/>
            <person name="Gull K."/>
            <person name="Horn D."/>
            <person name="Hou L."/>
            <person name="Huang Y."/>
            <person name="Kindlund E."/>
            <person name="Klingbeil M."/>
            <person name="Kluge S."/>
            <person name="Koo H."/>
            <person name="Lacerda D."/>
            <person name="Levin M.J."/>
            <person name="Lorenzi H."/>
            <person name="Louie T."/>
            <person name="Machado C.R."/>
            <person name="McCulloch R."/>
            <person name="McKenna A."/>
            <person name="Mizuno Y."/>
            <person name="Mottram J.C."/>
            <person name="Nelson S."/>
            <person name="Ochaya S."/>
            <person name="Osoegawa K."/>
            <person name="Pai G."/>
            <person name="Parsons M."/>
            <person name="Pentony M."/>
            <person name="Pettersson U."/>
            <person name="Pop M."/>
            <person name="Ramirez J.L."/>
            <person name="Rinta J."/>
            <person name="Robertson L."/>
            <person name="Salzberg S.L."/>
            <person name="Sanchez D.O."/>
            <person name="Seyler A."/>
            <person name="Sharma R."/>
            <person name="Shetty J."/>
            <person name="Simpson A.J."/>
            <person name="Sisk E."/>
            <person name="Tammi M.T."/>
            <person name="Tarleton R."/>
            <person name="Teixeira S."/>
            <person name="Van Aken S."/>
            <person name="Vogt C."/>
            <person name="Ward P.N."/>
            <person name="Wickstead B."/>
            <person name="Wortman J."/>
            <person name="White O."/>
            <person name="Fraser C.M."/>
            <person name="Stuart K.D."/>
            <person name="Andersson B."/>
        </authorList>
    </citation>
    <scope>NUCLEOTIDE SEQUENCE [LARGE SCALE GENOMIC DNA]</scope>
    <source>
        <strain evidence="3 4">CL Brener</strain>
    </source>
</reference>
<evidence type="ECO:0000313" key="4">
    <source>
        <dbReference type="Proteomes" id="UP000002296"/>
    </source>
</evidence>
<evidence type="ECO:0000313" key="3">
    <source>
        <dbReference type="EMBL" id="EAN86685.1"/>
    </source>
</evidence>
<comment type="caution">
    <text evidence="3">The sequence shown here is derived from an EMBL/GenBank/DDBJ whole genome shotgun (WGS) entry which is preliminary data.</text>
</comment>
<protein>
    <submittedName>
        <fullName evidence="3">Uncharacterized protein</fullName>
    </submittedName>
</protein>
<dbReference type="PaxDb" id="353153-Q4D2D2"/>
<sequence>MCLLDYFFLYFIGFILFYFILLLLLFSLMWEGTCIGKRERFLTRCQCVGSSLLLLLFFFLFFCCCCWWWPLMRPFLHRMASGRSLWDFRCVCRNLRRGRRGRRGGSPRLLFSFPPFPTAVQRRRRRKGETKRKKKRINFYKGPEEGEKW</sequence>
<dbReference type="EMBL" id="AAHK01001168">
    <property type="protein sequence ID" value="EAN86685.1"/>
    <property type="molecule type" value="Genomic_DNA"/>
</dbReference>
<keyword evidence="2" id="KW-1133">Transmembrane helix</keyword>
<organism evidence="3 4">
    <name type="scientific">Trypanosoma cruzi (strain CL Brener)</name>
    <dbReference type="NCBI Taxonomy" id="353153"/>
    <lineage>
        <taxon>Eukaryota</taxon>
        <taxon>Discoba</taxon>
        <taxon>Euglenozoa</taxon>
        <taxon>Kinetoplastea</taxon>
        <taxon>Metakinetoplastina</taxon>
        <taxon>Trypanosomatida</taxon>
        <taxon>Trypanosomatidae</taxon>
        <taxon>Trypanosoma</taxon>
        <taxon>Schizotrypanum</taxon>
    </lineage>
</organism>